<dbReference type="Pfam" id="PF14129">
    <property type="entry name" value="DUF4296"/>
    <property type="match status" value="1"/>
</dbReference>
<dbReference type="EMBL" id="RYDJ01000001">
    <property type="protein sequence ID" value="RTZ08185.1"/>
    <property type="molecule type" value="Genomic_DNA"/>
</dbReference>
<reference evidence="2 3" key="1">
    <citation type="submission" date="2018-12" db="EMBL/GenBank/DDBJ databases">
        <title>Flavobacterium sp. nov., isolated from glacier ice.</title>
        <authorList>
            <person name="Liu Q."/>
            <person name="Xin Y.-H."/>
        </authorList>
    </citation>
    <scope>NUCLEOTIDE SEQUENCE [LARGE SCALE GENOMIC DNA]</scope>
    <source>
        <strain evidence="2 3">RB1N8</strain>
    </source>
</reference>
<sequence length="147" mass="17167">MKKIIAFLAIGTLLLGCKEEVVKKPERLIDKDVMINVMYDLSVLEAIKYQNPASLDTFKINPTQYIYKKYKIDSLQFAKSNIYYASDYEGYKVMFEQMTQRLEDNKKQVDSLLTIDKKKKKSLLLKKKKTPVIVKDTSRLKQNEAPF</sequence>
<dbReference type="Proteomes" id="UP000280825">
    <property type="component" value="Unassembled WGS sequence"/>
</dbReference>
<feature type="domain" description="DUF4296" evidence="1">
    <location>
        <begin position="25"/>
        <end position="107"/>
    </location>
</feature>
<evidence type="ECO:0000259" key="1">
    <source>
        <dbReference type="Pfam" id="PF14129"/>
    </source>
</evidence>
<keyword evidence="3" id="KW-1185">Reference proteome</keyword>
<comment type="caution">
    <text evidence="2">The sequence shown here is derived from an EMBL/GenBank/DDBJ whole genome shotgun (WGS) entry which is preliminary data.</text>
</comment>
<dbReference type="AlphaFoldDB" id="A0A3S0N2D9"/>
<name>A0A3S0N2D9_9FLAO</name>
<organism evidence="2 3">
    <name type="scientific">Flavobacterium bomense</name>
    <dbReference type="NCBI Taxonomy" id="2497483"/>
    <lineage>
        <taxon>Bacteria</taxon>
        <taxon>Pseudomonadati</taxon>
        <taxon>Bacteroidota</taxon>
        <taxon>Flavobacteriia</taxon>
        <taxon>Flavobacteriales</taxon>
        <taxon>Flavobacteriaceae</taxon>
        <taxon>Flavobacterium</taxon>
    </lineage>
</organism>
<proteinExistence type="predicted"/>
<dbReference type="RefSeq" id="WP_126561444.1">
    <property type="nucleotide sequence ID" value="NZ_RYDJ01000001.1"/>
</dbReference>
<dbReference type="InterPro" id="IPR025381">
    <property type="entry name" value="DUF4296"/>
</dbReference>
<evidence type="ECO:0000313" key="3">
    <source>
        <dbReference type="Proteomes" id="UP000280825"/>
    </source>
</evidence>
<gene>
    <name evidence="2" type="ORF">EKL98_02380</name>
</gene>
<evidence type="ECO:0000313" key="2">
    <source>
        <dbReference type="EMBL" id="RTZ08185.1"/>
    </source>
</evidence>
<dbReference type="PROSITE" id="PS51257">
    <property type="entry name" value="PROKAR_LIPOPROTEIN"/>
    <property type="match status" value="1"/>
</dbReference>
<accession>A0A3S0N2D9</accession>
<protein>
    <submittedName>
        <fullName evidence="2">DUF4296 domain-containing protein</fullName>
    </submittedName>
</protein>